<accession>A0A059F5Q8</accession>
<dbReference type="VEuPathDB" id="MicrosporidiaDB:H312_00362"/>
<dbReference type="InterPro" id="IPR003607">
    <property type="entry name" value="HD/PDEase_dom"/>
</dbReference>
<reference evidence="2 3" key="2">
    <citation type="submission" date="2014-03" db="EMBL/GenBank/DDBJ databases">
        <title>The Genome Sequence of Anncaliia algerae insect isolate PRA339.</title>
        <authorList>
            <consortium name="The Broad Institute Genome Sequencing Platform"/>
            <consortium name="The Broad Institute Genome Sequencing Center for Infectious Disease"/>
            <person name="Cuomo C."/>
            <person name="Becnel J."/>
            <person name="Sanscrainte N."/>
            <person name="Walker B."/>
            <person name="Young S.K."/>
            <person name="Zeng Q."/>
            <person name="Gargeya S."/>
            <person name="Fitzgerald M."/>
            <person name="Haas B."/>
            <person name="Abouelleil A."/>
            <person name="Alvarado L."/>
            <person name="Arachchi H.M."/>
            <person name="Berlin A.M."/>
            <person name="Chapman S.B."/>
            <person name="Dewar J."/>
            <person name="Goldberg J."/>
            <person name="Griggs A."/>
            <person name="Gujja S."/>
            <person name="Hansen M."/>
            <person name="Howarth C."/>
            <person name="Imamovic A."/>
            <person name="Larimer J."/>
            <person name="McCowan C."/>
            <person name="Murphy C."/>
            <person name="Neiman D."/>
            <person name="Pearson M."/>
            <person name="Priest M."/>
            <person name="Roberts A."/>
            <person name="Saif S."/>
            <person name="Shea T."/>
            <person name="Sisk P."/>
            <person name="Sykes S."/>
            <person name="Wortman J."/>
            <person name="Nusbaum C."/>
            <person name="Birren B."/>
        </authorList>
    </citation>
    <scope>NUCLEOTIDE SEQUENCE [LARGE SCALE GENOMIC DNA]</scope>
    <source>
        <strain evidence="2 3">PRA339</strain>
    </source>
</reference>
<reference evidence="3" key="1">
    <citation type="submission" date="2013-02" db="EMBL/GenBank/DDBJ databases">
        <authorList>
            <consortium name="The Broad Institute Genome Sequencing Platform"/>
            <person name="Cuomo C."/>
            <person name="Becnel J."/>
            <person name="Sanscrainte N."/>
            <person name="Walker B."/>
            <person name="Young S.K."/>
            <person name="Zeng Q."/>
            <person name="Gargeya S."/>
            <person name="Fitzgerald M."/>
            <person name="Haas B."/>
            <person name="Abouelleil A."/>
            <person name="Alvarado L."/>
            <person name="Arachchi H.M."/>
            <person name="Berlin A.M."/>
            <person name="Chapman S.B."/>
            <person name="Dewar J."/>
            <person name="Goldberg J."/>
            <person name="Griggs A."/>
            <person name="Gujja S."/>
            <person name="Hansen M."/>
            <person name="Howarth C."/>
            <person name="Imamovic A."/>
            <person name="Larimer J."/>
            <person name="McCowan C."/>
            <person name="Murphy C."/>
            <person name="Neiman D."/>
            <person name="Pearson M."/>
            <person name="Priest M."/>
            <person name="Roberts A."/>
            <person name="Saif S."/>
            <person name="Shea T."/>
            <person name="Sisk P."/>
            <person name="Sykes S."/>
            <person name="Wortman J."/>
            <person name="Nusbaum C."/>
            <person name="Birren B."/>
        </authorList>
    </citation>
    <scope>NUCLEOTIDE SEQUENCE [LARGE SCALE GENOMIC DNA]</scope>
    <source>
        <strain evidence="3">PRA339</strain>
    </source>
</reference>
<dbReference type="OrthoDB" id="16547at2759"/>
<keyword evidence="3" id="KW-1185">Reference proteome</keyword>
<dbReference type="EMBL" id="KK365131">
    <property type="protein sequence ID" value="KCZ82339.1"/>
    <property type="molecule type" value="Genomic_DNA"/>
</dbReference>
<dbReference type="SUPFAM" id="SSF109604">
    <property type="entry name" value="HD-domain/PDEase-like"/>
    <property type="match status" value="1"/>
</dbReference>
<evidence type="ECO:0000313" key="2">
    <source>
        <dbReference type="EMBL" id="KCZ82339.1"/>
    </source>
</evidence>
<dbReference type="HOGENOM" id="CLU_036524_2_2_1"/>
<protein>
    <recommendedName>
        <fullName evidence="1">HD/PDEase domain-containing protein</fullName>
    </recommendedName>
</protein>
<dbReference type="InterPro" id="IPR006674">
    <property type="entry name" value="HD_domain"/>
</dbReference>
<feature type="domain" description="HD/PDEase" evidence="1">
    <location>
        <begin position="21"/>
        <end position="150"/>
    </location>
</feature>
<dbReference type="Gene3D" id="1.10.3210.50">
    <property type="match status" value="1"/>
</dbReference>
<dbReference type="AlphaFoldDB" id="A0A059F5Q8"/>
<dbReference type="SMART" id="SM00471">
    <property type="entry name" value="HDc"/>
    <property type="match status" value="1"/>
</dbReference>
<dbReference type="Pfam" id="PF01966">
    <property type="entry name" value="HD"/>
    <property type="match status" value="1"/>
</dbReference>
<sequence length="231" mass="26792">VEDLIINDAKKFIGELMAKNDPSHDFAHVERVYNNALEIANSEVKNKTCIKIDMLVIKLAALFHDICDFKYEKIENFDDLKYLTESRLSGFFKKHNIPAKKVDSILYIISNMSFRKELEGDNIDLTPEFMIVRDSDRLDAIGAIGIARCFGFSCQKKLPFYIKGVKPLVNMTTEEYNNQTKNNLSNAYNHFYEKLLLLKDRMLTNTGKILAEKRHEFMKQFLENFKSEVGL</sequence>
<dbReference type="STRING" id="1288291.A0A059F5Q8"/>
<evidence type="ECO:0000313" key="3">
    <source>
        <dbReference type="Proteomes" id="UP000030655"/>
    </source>
</evidence>
<feature type="non-terminal residue" evidence="2">
    <location>
        <position position="1"/>
    </location>
</feature>
<gene>
    <name evidence="2" type="ORF">H312_00362</name>
</gene>
<name>A0A059F5Q8_9MICR</name>
<dbReference type="CDD" id="cd00077">
    <property type="entry name" value="HDc"/>
    <property type="match status" value="1"/>
</dbReference>
<proteinExistence type="predicted"/>
<dbReference type="PANTHER" id="PTHR33594">
    <property type="entry name" value="SUPERFAMILY HYDROLASE, PUTATIVE (AFU_ORTHOLOGUE AFUA_1G03035)-RELATED"/>
    <property type="match status" value="1"/>
</dbReference>
<dbReference type="PANTHER" id="PTHR33594:SF1">
    <property type="entry name" value="HD_PDEASE DOMAIN-CONTAINING PROTEIN"/>
    <property type="match status" value="1"/>
</dbReference>
<dbReference type="Proteomes" id="UP000030655">
    <property type="component" value="Unassembled WGS sequence"/>
</dbReference>
<organism evidence="2 3">
    <name type="scientific">Anncaliia algerae PRA339</name>
    <dbReference type="NCBI Taxonomy" id="1288291"/>
    <lineage>
        <taxon>Eukaryota</taxon>
        <taxon>Fungi</taxon>
        <taxon>Fungi incertae sedis</taxon>
        <taxon>Microsporidia</taxon>
        <taxon>Tubulinosematoidea</taxon>
        <taxon>Tubulinosematidae</taxon>
        <taxon>Anncaliia</taxon>
    </lineage>
</organism>
<evidence type="ECO:0000259" key="1">
    <source>
        <dbReference type="SMART" id="SM00471"/>
    </source>
</evidence>